<evidence type="ECO:0000313" key="11">
    <source>
        <dbReference type="Proteomes" id="UP000301751"/>
    </source>
</evidence>
<sequence>MKPSSRRSFVIHVAAAGGALACGRAMAAPKRFEESEAKAVSLGYKHDSAQVDKARFPKHTPAEKCNNCMAWLGKPTDAWAECDLTADRLVANGGWCSSYVKT</sequence>
<keyword evidence="8" id="KW-0732">Signal</keyword>
<evidence type="ECO:0000256" key="3">
    <source>
        <dbReference type="ARBA" id="ARBA00022723"/>
    </source>
</evidence>
<keyword evidence="4 7" id="KW-0249">Electron transport</keyword>
<keyword evidence="3 7" id="KW-0479">Metal-binding</keyword>
<keyword evidence="6 7" id="KW-0411">Iron-sulfur</keyword>
<evidence type="ECO:0000313" key="10">
    <source>
        <dbReference type="EMBL" id="GCL64847.1"/>
    </source>
</evidence>
<dbReference type="SUPFAM" id="SSF57652">
    <property type="entry name" value="HIPIP (high potential iron protein)"/>
    <property type="match status" value="1"/>
</dbReference>
<dbReference type="PROSITE" id="PS51257">
    <property type="entry name" value="PROKAR_LIPOPROTEIN"/>
    <property type="match status" value="1"/>
</dbReference>
<protein>
    <recommendedName>
        <fullName evidence="7">High-potential iron-sulfur protein</fullName>
        <shortName evidence="7">HiPIP</shortName>
    </recommendedName>
</protein>
<feature type="signal peptide" evidence="8">
    <location>
        <begin position="1"/>
        <end position="27"/>
    </location>
</feature>
<accession>A0A480AXK2</accession>
<dbReference type="InterPro" id="IPR036369">
    <property type="entry name" value="HIPIP_sf"/>
</dbReference>
<comment type="caution">
    <text evidence="10">The sequence shown here is derived from an EMBL/GenBank/DDBJ whole genome shotgun (WGS) entry which is preliminary data.</text>
</comment>
<dbReference type="GO" id="GO:0019646">
    <property type="term" value="P:aerobic electron transport chain"/>
    <property type="evidence" value="ECO:0007669"/>
    <property type="project" value="InterPro"/>
</dbReference>
<keyword evidence="5 7" id="KW-0408">Iron</keyword>
<comment type="similarity">
    <text evidence="7">Belongs to the high-potential iron-sulfur protein (HiPIP) family.</text>
</comment>
<evidence type="ECO:0000259" key="9">
    <source>
        <dbReference type="PROSITE" id="PS51373"/>
    </source>
</evidence>
<dbReference type="InterPro" id="IPR006311">
    <property type="entry name" value="TAT_signal"/>
</dbReference>
<dbReference type="InterPro" id="IPR000170">
    <property type="entry name" value="High_potential_FeS_prot"/>
</dbReference>
<dbReference type="GO" id="GO:0009055">
    <property type="term" value="F:electron transfer activity"/>
    <property type="evidence" value="ECO:0007669"/>
    <property type="project" value="InterPro"/>
</dbReference>
<evidence type="ECO:0000256" key="6">
    <source>
        <dbReference type="ARBA" id="ARBA00023014"/>
    </source>
</evidence>
<evidence type="ECO:0000256" key="5">
    <source>
        <dbReference type="ARBA" id="ARBA00023004"/>
    </source>
</evidence>
<proteinExistence type="inferred from homology"/>
<name>A0A480AXK2_9BURK</name>
<reference evidence="11" key="1">
    <citation type="submission" date="2019-03" db="EMBL/GenBank/DDBJ databases">
        <title>Aquabacterium pictum sp.nov., the first bacteriochlorophyll a-containing freshwater bacterium in the genus Aquabacterium of the class Betaproteobacteria.</title>
        <authorList>
            <person name="Hirose S."/>
            <person name="Tank M."/>
            <person name="Hara E."/>
            <person name="Tamaki H."/>
            <person name="Takaichi S."/>
            <person name="Haruta S."/>
            <person name="Hanada S."/>
        </authorList>
    </citation>
    <scope>NUCLEOTIDE SEQUENCE [LARGE SCALE GENOMIC DNA]</scope>
    <source>
        <strain evidence="11">W35</strain>
    </source>
</reference>
<gene>
    <name evidence="10" type="ORF">AQPW35_39280</name>
</gene>
<evidence type="ECO:0000256" key="4">
    <source>
        <dbReference type="ARBA" id="ARBA00022982"/>
    </source>
</evidence>
<dbReference type="Proteomes" id="UP000301751">
    <property type="component" value="Unassembled WGS sequence"/>
</dbReference>
<evidence type="ECO:0000256" key="7">
    <source>
        <dbReference type="RuleBase" id="RU000620"/>
    </source>
</evidence>
<evidence type="ECO:0000256" key="2">
    <source>
        <dbReference type="ARBA" id="ARBA00022485"/>
    </source>
</evidence>
<feature type="domain" description="High potential iron-sulfur proteins family profile" evidence="9">
    <location>
        <begin position="26"/>
        <end position="102"/>
    </location>
</feature>
<dbReference type="PROSITE" id="PS51373">
    <property type="entry name" value="HIPIP"/>
    <property type="match status" value="1"/>
</dbReference>
<dbReference type="GO" id="GO:0046872">
    <property type="term" value="F:metal ion binding"/>
    <property type="evidence" value="ECO:0007669"/>
    <property type="project" value="UniProtKB-KW"/>
</dbReference>
<dbReference type="Gene3D" id="4.10.490.10">
    <property type="entry name" value="High potential iron-sulphur protein"/>
    <property type="match status" value="1"/>
</dbReference>
<dbReference type="GO" id="GO:0051539">
    <property type="term" value="F:4 iron, 4 sulfur cluster binding"/>
    <property type="evidence" value="ECO:0007669"/>
    <property type="project" value="UniProtKB-KW"/>
</dbReference>
<dbReference type="EMBL" id="BJCL01000012">
    <property type="protein sequence ID" value="GCL64847.1"/>
    <property type="molecule type" value="Genomic_DNA"/>
</dbReference>
<dbReference type="RefSeq" id="WP_228027197.1">
    <property type="nucleotide sequence ID" value="NZ_BJCL01000012.1"/>
</dbReference>
<dbReference type="Pfam" id="PF01355">
    <property type="entry name" value="HIPIP"/>
    <property type="match status" value="1"/>
</dbReference>
<dbReference type="AlphaFoldDB" id="A0A480AXK2"/>
<evidence type="ECO:0000256" key="8">
    <source>
        <dbReference type="SAM" id="SignalP"/>
    </source>
</evidence>
<evidence type="ECO:0000256" key="1">
    <source>
        <dbReference type="ARBA" id="ARBA00022448"/>
    </source>
</evidence>
<feature type="chain" id="PRO_5019793096" description="High-potential iron-sulfur protein" evidence="8">
    <location>
        <begin position="28"/>
        <end position="102"/>
    </location>
</feature>
<comment type="subunit">
    <text evidence="7">Homodimer.</text>
</comment>
<organism evidence="10 11">
    <name type="scientific">Pseudaquabacterium pictum</name>
    <dbReference type="NCBI Taxonomy" id="2315236"/>
    <lineage>
        <taxon>Bacteria</taxon>
        <taxon>Pseudomonadati</taxon>
        <taxon>Pseudomonadota</taxon>
        <taxon>Betaproteobacteria</taxon>
        <taxon>Burkholderiales</taxon>
        <taxon>Sphaerotilaceae</taxon>
        <taxon>Pseudaquabacterium</taxon>
    </lineage>
</organism>
<dbReference type="PROSITE" id="PS51318">
    <property type="entry name" value="TAT"/>
    <property type="match status" value="1"/>
</dbReference>
<keyword evidence="2 7" id="KW-0004">4Fe-4S</keyword>
<keyword evidence="11" id="KW-1185">Reference proteome</keyword>
<comment type="function">
    <text evidence="7">Specific class of high-redox-potential 4Fe-4S ferredoxins. Functions in anaerobic electron transport in most purple and in some other photosynthetic bacteria and in at least one genus (Paracoccus) of halophilic, denitrifying bacteria.</text>
</comment>
<keyword evidence="1 7" id="KW-0813">Transport</keyword>